<name>A0A9D5NYM6_XYLRU</name>
<sequence length="232" mass="26177">MKSIIISILMLMSASAISAQSTYSKISLAKNYTEAANILKTSIDTLNNKERAKCYNALVYKNNKVLNAICEEYDFKRWGRPNRFSELLSESIPTLVQTCKDALSCAEYDTKPDEKGKIKPKFLTPLKYKVLIVRPFLVSEGIKKFDAKDYKMSFDCFSTYIDISLSAIISENPAIGQDDPFYTIAYYAAYSACMNNDALSALKYIDIAQKDPKVEPDAKELKEAIQKAMNKQ</sequence>
<gene>
    <name evidence="2" type="ORF">E7101_03550</name>
</gene>
<feature type="chain" id="PRO_5038911045" evidence="1">
    <location>
        <begin position="19"/>
        <end position="232"/>
    </location>
</feature>
<protein>
    <submittedName>
        <fullName evidence="2">Uncharacterized protein</fullName>
    </submittedName>
</protein>
<evidence type="ECO:0000313" key="2">
    <source>
        <dbReference type="EMBL" id="MBE6270008.1"/>
    </source>
</evidence>
<dbReference type="AlphaFoldDB" id="A0A9D5NYM6"/>
<feature type="signal peptide" evidence="1">
    <location>
        <begin position="1"/>
        <end position="18"/>
    </location>
</feature>
<proteinExistence type="predicted"/>
<organism evidence="2 3">
    <name type="scientific">Xylanibacter ruminicola</name>
    <name type="common">Prevotella ruminicola</name>
    <dbReference type="NCBI Taxonomy" id="839"/>
    <lineage>
        <taxon>Bacteria</taxon>
        <taxon>Pseudomonadati</taxon>
        <taxon>Bacteroidota</taxon>
        <taxon>Bacteroidia</taxon>
        <taxon>Bacteroidales</taxon>
        <taxon>Prevotellaceae</taxon>
        <taxon>Xylanibacter</taxon>
    </lineage>
</organism>
<dbReference type="EMBL" id="SUYC01000003">
    <property type="protein sequence ID" value="MBE6270008.1"/>
    <property type="molecule type" value="Genomic_DNA"/>
</dbReference>
<reference evidence="2" key="1">
    <citation type="submission" date="2019-04" db="EMBL/GenBank/DDBJ databases">
        <title>Evolution of Biomass-Degrading Anaerobic Consortia Revealed by Metagenomics.</title>
        <authorList>
            <person name="Peng X."/>
        </authorList>
    </citation>
    <scope>NUCLEOTIDE SEQUENCE</scope>
    <source>
        <strain evidence="2">SIG140</strain>
    </source>
</reference>
<evidence type="ECO:0000256" key="1">
    <source>
        <dbReference type="SAM" id="SignalP"/>
    </source>
</evidence>
<comment type="caution">
    <text evidence="2">The sequence shown here is derived from an EMBL/GenBank/DDBJ whole genome shotgun (WGS) entry which is preliminary data.</text>
</comment>
<dbReference type="Proteomes" id="UP000806522">
    <property type="component" value="Unassembled WGS sequence"/>
</dbReference>
<keyword evidence="1" id="KW-0732">Signal</keyword>
<accession>A0A9D5NYM6</accession>
<evidence type="ECO:0000313" key="3">
    <source>
        <dbReference type="Proteomes" id="UP000806522"/>
    </source>
</evidence>